<dbReference type="Proteomes" id="UP000199087">
    <property type="component" value="Unassembled WGS sequence"/>
</dbReference>
<dbReference type="EMBL" id="CVRB01000006">
    <property type="protein sequence ID" value="CRK84864.1"/>
    <property type="molecule type" value="Genomic_DNA"/>
</dbReference>
<dbReference type="AlphaFoldDB" id="A0A0U1P3D6"/>
<name>A0A0U1P3D6_9BACI</name>
<proteinExistence type="predicted"/>
<evidence type="ECO:0000313" key="2">
    <source>
        <dbReference type="Proteomes" id="UP000199087"/>
    </source>
</evidence>
<gene>
    <name evidence="1" type="ORF">BN000_04917</name>
</gene>
<sequence>MPLGADLEKVIADGDDITEKVKEIEKARFLRKIEKLGFFVTANS</sequence>
<reference evidence="2" key="1">
    <citation type="submission" date="2015-05" db="EMBL/GenBank/DDBJ databases">
        <authorList>
            <person name="Urmite Genomes"/>
        </authorList>
    </citation>
    <scope>NUCLEOTIDE SEQUENCE [LARGE SCALE GENOMIC DNA]</scope>
    <source>
        <strain evidence="2">LF1</strain>
    </source>
</reference>
<keyword evidence="2" id="KW-1185">Reference proteome</keyword>
<organism evidence="1 2">
    <name type="scientific">Neobacillus massiliamazoniensis</name>
    <dbReference type="NCBI Taxonomy" id="1499688"/>
    <lineage>
        <taxon>Bacteria</taxon>
        <taxon>Bacillati</taxon>
        <taxon>Bacillota</taxon>
        <taxon>Bacilli</taxon>
        <taxon>Bacillales</taxon>
        <taxon>Bacillaceae</taxon>
        <taxon>Neobacillus</taxon>
    </lineage>
</organism>
<protein>
    <submittedName>
        <fullName evidence="1">Uncharacterized protein</fullName>
    </submittedName>
</protein>
<evidence type="ECO:0000313" key="1">
    <source>
        <dbReference type="EMBL" id="CRK84864.1"/>
    </source>
</evidence>
<accession>A0A0U1P3D6</accession>